<dbReference type="GO" id="GO:0046103">
    <property type="term" value="P:inosine biosynthetic process"/>
    <property type="evidence" value="ECO:0007669"/>
    <property type="project" value="TreeGrafter"/>
</dbReference>
<dbReference type="AlphaFoldDB" id="A0A1E8FKD7"/>
<evidence type="ECO:0000259" key="5">
    <source>
        <dbReference type="Pfam" id="PF00962"/>
    </source>
</evidence>
<feature type="signal peptide" evidence="4">
    <location>
        <begin position="1"/>
        <end position="35"/>
    </location>
</feature>
<feature type="domain" description="Adenosine deaminase" evidence="5">
    <location>
        <begin position="164"/>
        <end position="446"/>
    </location>
</feature>
<dbReference type="SUPFAM" id="SSF51556">
    <property type="entry name" value="Metallo-dependent hydrolases"/>
    <property type="match status" value="1"/>
</dbReference>
<reference evidence="6 7" key="1">
    <citation type="submission" date="2016-09" db="EMBL/GenBank/DDBJ databases">
        <title>Alteromonas lipolytica, a new species isolated from sea water.</title>
        <authorList>
            <person name="Wu Y.-H."/>
            <person name="Cheng H."/>
            <person name="Xu X.-W."/>
        </authorList>
    </citation>
    <scope>NUCLEOTIDE SEQUENCE [LARGE SCALE GENOMIC DNA]</scope>
    <source>
        <strain evidence="6 7">JW12</strain>
    </source>
</reference>
<evidence type="ECO:0000256" key="4">
    <source>
        <dbReference type="SAM" id="SignalP"/>
    </source>
</evidence>
<evidence type="ECO:0000256" key="2">
    <source>
        <dbReference type="ARBA" id="ARBA00022723"/>
    </source>
</evidence>
<accession>A0A1E8FKD7</accession>
<dbReference type="InterPro" id="IPR006330">
    <property type="entry name" value="Ado/ade_deaminase"/>
</dbReference>
<keyword evidence="2" id="KW-0479">Metal-binding</keyword>
<feature type="chain" id="PRO_5009214341" evidence="4">
    <location>
        <begin position="36"/>
        <end position="491"/>
    </location>
</feature>
<dbReference type="GO" id="GO:0004000">
    <property type="term" value="F:adenosine deaminase activity"/>
    <property type="evidence" value="ECO:0007669"/>
    <property type="project" value="TreeGrafter"/>
</dbReference>
<dbReference type="Pfam" id="PF00962">
    <property type="entry name" value="A_deaminase"/>
    <property type="match status" value="1"/>
</dbReference>
<evidence type="ECO:0000256" key="3">
    <source>
        <dbReference type="ARBA" id="ARBA00022801"/>
    </source>
</evidence>
<sequence length="491" mass="56312">MFSVCYRWRCHRLVAPFLANLLATGLMLSSSAAFSADMDKWFRQFKHNASDQALYQLLWSLPKGGDLHHHLSGAGFSEWWYDIATQPARNGGYVYYTKTRLLQCHGYGTNEYGPNPQNLLFRTIQASTYQNLSECEQQEYELLSELDEHKKQAFFNSIRLDKAHEGRNEFFETHWQRLNELTSNPHIGAYILLKNMQAFAAEGLQYLETQVNVDRSITPAGERMPPEAALKIYTDTLASDAARQTGVVVRFQYALLRFLPHAEQHLRWMYDFVDKHRDIYVGINMVGREDNDKGYPLRFLPVLRELRRSYPAINLAIHAGEVDEPNQHVKDTLLLGAQRIGHGLNAITDADTLLLMRHGPYLIEINLISNRLLGYTPDYATHPFPEYLRTNIPVALTTDDRGMWDSRLTDEYFVAVKEFNLSWQELTGLARQSLQHSFLNATDKQAALATYEQRLGKFADTLSRSGTGSLPQPPAKRLFICQYQPTLCHQG</sequence>
<evidence type="ECO:0000313" key="6">
    <source>
        <dbReference type="EMBL" id="OFI36382.1"/>
    </source>
</evidence>
<evidence type="ECO:0000256" key="1">
    <source>
        <dbReference type="ARBA" id="ARBA00001947"/>
    </source>
</evidence>
<proteinExistence type="predicted"/>
<dbReference type="EMBL" id="MJIC01000001">
    <property type="protein sequence ID" value="OFI36382.1"/>
    <property type="molecule type" value="Genomic_DNA"/>
</dbReference>
<protein>
    <submittedName>
        <fullName evidence="6">Adenosine deaminase</fullName>
    </submittedName>
</protein>
<comment type="cofactor">
    <cofactor evidence="1">
        <name>Zn(2+)</name>
        <dbReference type="ChEBI" id="CHEBI:29105"/>
    </cofactor>
</comment>
<dbReference type="OrthoDB" id="105475at2"/>
<keyword evidence="7" id="KW-1185">Reference proteome</keyword>
<keyword evidence="3" id="KW-0378">Hydrolase</keyword>
<keyword evidence="4" id="KW-0732">Signal</keyword>
<dbReference type="STRING" id="1856405.BFC17_00435"/>
<organism evidence="6 7">
    <name type="scientific">Alteromonas lipolytica</name>
    <dbReference type="NCBI Taxonomy" id="1856405"/>
    <lineage>
        <taxon>Bacteria</taxon>
        <taxon>Pseudomonadati</taxon>
        <taxon>Pseudomonadota</taxon>
        <taxon>Gammaproteobacteria</taxon>
        <taxon>Alteromonadales</taxon>
        <taxon>Alteromonadaceae</taxon>
        <taxon>Alteromonas/Salinimonas group</taxon>
        <taxon>Alteromonas</taxon>
    </lineage>
</organism>
<name>A0A1E8FKD7_9ALTE</name>
<dbReference type="PANTHER" id="PTHR11409:SF39">
    <property type="entry name" value="ADENOSINE DEAMINASE 2"/>
    <property type="match status" value="1"/>
</dbReference>
<evidence type="ECO:0000313" key="7">
    <source>
        <dbReference type="Proteomes" id="UP000176037"/>
    </source>
</evidence>
<dbReference type="Gene3D" id="3.20.20.140">
    <property type="entry name" value="Metal-dependent hydrolases"/>
    <property type="match status" value="1"/>
</dbReference>
<dbReference type="GO" id="GO:0046872">
    <property type="term" value="F:metal ion binding"/>
    <property type="evidence" value="ECO:0007669"/>
    <property type="project" value="UniProtKB-KW"/>
</dbReference>
<dbReference type="PANTHER" id="PTHR11409">
    <property type="entry name" value="ADENOSINE DEAMINASE"/>
    <property type="match status" value="1"/>
</dbReference>
<comment type="caution">
    <text evidence="6">The sequence shown here is derived from an EMBL/GenBank/DDBJ whole genome shotgun (WGS) entry which is preliminary data.</text>
</comment>
<dbReference type="RefSeq" id="WP_070174493.1">
    <property type="nucleotide sequence ID" value="NZ_BMJR01000004.1"/>
</dbReference>
<dbReference type="Proteomes" id="UP000176037">
    <property type="component" value="Unassembled WGS sequence"/>
</dbReference>
<dbReference type="GO" id="GO:0006154">
    <property type="term" value="P:adenosine catabolic process"/>
    <property type="evidence" value="ECO:0007669"/>
    <property type="project" value="TreeGrafter"/>
</dbReference>
<gene>
    <name evidence="6" type="ORF">BFC17_00435</name>
</gene>
<dbReference type="InterPro" id="IPR032466">
    <property type="entry name" value="Metal_Hydrolase"/>
</dbReference>
<dbReference type="InterPro" id="IPR001365">
    <property type="entry name" value="A_deaminase_dom"/>
</dbReference>